<evidence type="ECO:0000313" key="2">
    <source>
        <dbReference type="Proteomes" id="UP000052237"/>
    </source>
</evidence>
<dbReference type="EMBL" id="FAVB01000008">
    <property type="protein sequence ID" value="CUU90209.1"/>
    <property type="molecule type" value="Genomic_DNA"/>
</dbReference>
<dbReference type="Proteomes" id="UP000052237">
    <property type="component" value="Unassembled WGS sequence"/>
</dbReference>
<dbReference type="RefSeq" id="WP_059435525.1">
    <property type="nucleotide sequence ID" value="NZ_FAVB01000008.1"/>
</dbReference>
<keyword evidence="2" id="KW-1185">Reference proteome</keyword>
<reference evidence="1 2" key="1">
    <citation type="submission" date="2015-11" db="EMBL/GenBank/DDBJ databases">
        <authorList>
            <consortium name="Pathogen Informatics"/>
        </authorList>
    </citation>
    <scope>NUCLEOTIDE SEQUENCE [LARGE SCALE GENOMIC DNA]</scope>
    <source>
        <strain evidence="1 2">006A-0059</strain>
    </source>
</reference>
<protein>
    <submittedName>
        <fullName evidence="1">Uncharacterized protein</fullName>
    </submittedName>
</protein>
<gene>
    <name evidence="1" type="ORF">ERS686654_02082</name>
</gene>
<sequence length="72" mass="8512">MIPHNSEIILSLKEFREIYDDTRYIYKFKGDDPRCHYGYLTNKDDKPERILGWIILSGKEYCKETPGIGTLI</sequence>
<evidence type="ECO:0000313" key="1">
    <source>
        <dbReference type="EMBL" id="CUU90209.1"/>
    </source>
</evidence>
<organism evidence="1 2">
    <name type="scientific">Campylobacter hyointestinalis subsp. hyointestinalis</name>
    <dbReference type="NCBI Taxonomy" id="91352"/>
    <lineage>
        <taxon>Bacteria</taxon>
        <taxon>Pseudomonadati</taxon>
        <taxon>Campylobacterota</taxon>
        <taxon>Epsilonproteobacteria</taxon>
        <taxon>Campylobacterales</taxon>
        <taxon>Campylobacteraceae</taxon>
        <taxon>Campylobacter</taxon>
    </lineage>
</organism>
<proteinExistence type="predicted"/>
<name>A0A0S4SXF5_CAMHY</name>
<dbReference type="AlphaFoldDB" id="A0A0S4SXF5"/>
<comment type="caution">
    <text evidence="1">The sequence shown here is derived from an EMBL/GenBank/DDBJ whole genome shotgun (WGS) entry which is preliminary data.</text>
</comment>
<accession>A0A0S4SXF5</accession>